<keyword evidence="8" id="KW-0460">Magnesium</keyword>
<dbReference type="Gene3D" id="2.40.50.140">
    <property type="entry name" value="Nucleic acid-binding proteins"/>
    <property type="match status" value="1"/>
</dbReference>
<dbReference type="SUPFAM" id="SSF55681">
    <property type="entry name" value="Class II aaRS and biotin synthetases"/>
    <property type="match status" value="1"/>
</dbReference>
<protein>
    <recommendedName>
        <fullName evidence="1 8">Lysine--tRNA ligase</fullName>
        <ecNumber evidence="1 8">6.1.1.6</ecNumber>
    </recommendedName>
</protein>
<dbReference type="InterPro" id="IPR004364">
    <property type="entry name" value="Aa-tRNA-synt_II"/>
</dbReference>
<dbReference type="STRING" id="1801752.A3J61_01200"/>
<dbReference type="GO" id="GO:0006430">
    <property type="term" value="P:lysyl-tRNA aminoacylation"/>
    <property type="evidence" value="ECO:0007669"/>
    <property type="project" value="InterPro"/>
</dbReference>
<evidence type="ECO:0000256" key="7">
    <source>
        <dbReference type="ARBA" id="ARBA00048573"/>
    </source>
</evidence>
<sequence length="491" mass="56575">MATHEELRAVRVQKIENLKQAGMNPFTAQTFRTHTINDALNNFDKLIDDAIPVTIAGRVMAKRGQGALVFLNLKDGTADMQALLKKDNISEDKFNLFIDNIDIADFIEVTGNVFLTNTEQKTILINDWRILTKAIEQLPDTYHGMTDADERYRKRYLDLLLDDEAREMFKLKSKFWAYTREFLTSRDFIEVETPTLEVTTGGAEARPFKTHHNDYDMDVFLRISVGELWQKRLMAAGFARTFEIGRVYRNEGSSPEHLQEFTNLEFYAAYMDYQQGMTMTEDLIKGLAANVFGRMEFDIKGHKVNLHGPNNDGVWPRLDYVHTIMEMTGIDVMTASADEMKNKLKDLGVEWAGDNRERLMDTLWKFCRKQISGPAWLVHHPKIVSPLSKSCADNPELTERCQLIMAGAELTNGFSELNDPIDQRARFELQQQLIERGDDEAMMPEWEFVEMLEHGMPPTFGFGMGERLFAFLVDKPIRETQLFPLVKPRQE</sequence>
<dbReference type="InterPro" id="IPR018149">
    <property type="entry name" value="Lys-tRNA-synth_II_C"/>
</dbReference>
<dbReference type="InterPro" id="IPR012340">
    <property type="entry name" value="NA-bd_OB-fold"/>
</dbReference>
<keyword evidence="5" id="KW-0067">ATP-binding</keyword>
<keyword evidence="2 10" id="KW-0436">Ligase</keyword>
<dbReference type="GO" id="GO:0000049">
    <property type="term" value="F:tRNA binding"/>
    <property type="evidence" value="ECO:0007669"/>
    <property type="project" value="TreeGrafter"/>
</dbReference>
<dbReference type="AlphaFoldDB" id="A0A1F6VSC1"/>
<dbReference type="PRINTS" id="PR00982">
    <property type="entry name" value="TRNASYNTHLYS"/>
</dbReference>
<evidence type="ECO:0000313" key="10">
    <source>
        <dbReference type="EMBL" id="OGI72567.1"/>
    </source>
</evidence>
<evidence type="ECO:0000313" key="11">
    <source>
        <dbReference type="Proteomes" id="UP000179686"/>
    </source>
</evidence>
<evidence type="ECO:0000256" key="2">
    <source>
        <dbReference type="ARBA" id="ARBA00022598"/>
    </source>
</evidence>
<evidence type="ECO:0000256" key="6">
    <source>
        <dbReference type="ARBA" id="ARBA00023146"/>
    </source>
</evidence>
<organism evidence="10 11">
    <name type="scientific">Candidatus Nomurabacteria bacterium RIFCSPHIGHO2_02_FULL_38_15</name>
    <dbReference type="NCBI Taxonomy" id="1801752"/>
    <lineage>
        <taxon>Bacteria</taxon>
        <taxon>Candidatus Nomuraibacteriota</taxon>
    </lineage>
</organism>
<dbReference type="PANTHER" id="PTHR42918:SF15">
    <property type="entry name" value="LYSINE--TRNA LIGASE, CHLOROPLASTIC_MITOCHONDRIAL"/>
    <property type="match status" value="1"/>
</dbReference>
<comment type="catalytic activity">
    <reaction evidence="7 8">
        <text>tRNA(Lys) + L-lysine + ATP = L-lysyl-tRNA(Lys) + AMP + diphosphate</text>
        <dbReference type="Rhea" id="RHEA:20792"/>
        <dbReference type="Rhea" id="RHEA-COMP:9696"/>
        <dbReference type="Rhea" id="RHEA-COMP:9697"/>
        <dbReference type="ChEBI" id="CHEBI:30616"/>
        <dbReference type="ChEBI" id="CHEBI:32551"/>
        <dbReference type="ChEBI" id="CHEBI:33019"/>
        <dbReference type="ChEBI" id="CHEBI:78442"/>
        <dbReference type="ChEBI" id="CHEBI:78529"/>
        <dbReference type="ChEBI" id="CHEBI:456215"/>
        <dbReference type="EC" id="6.1.1.6"/>
    </reaction>
</comment>
<dbReference type="NCBIfam" id="TIGR00499">
    <property type="entry name" value="lysS_bact"/>
    <property type="match status" value="1"/>
</dbReference>
<reference evidence="10 11" key="1">
    <citation type="journal article" date="2016" name="Nat. Commun.">
        <title>Thousands of microbial genomes shed light on interconnected biogeochemical processes in an aquifer system.</title>
        <authorList>
            <person name="Anantharaman K."/>
            <person name="Brown C.T."/>
            <person name="Hug L.A."/>
            <person name="Sharon I."/>
            <person name="Castelle C.J."/>
            <person name="Probst A.J."/>
            <person name="Thomas B.C."/>
            <person name="Singh A."/>
            <person name="Wilkins M.J."/>
            <person name="Karaoz U."/>
            <person name="Brodie E.L."/>
            <person name="Williams K.H."/>
            <person name="Hubbard S.S."/>
            <person name="Banfield J.F."/>
        </authorList>
    </citation>
    <scope>NUCLEOTIDE SEQUENCE [LARGE SCALE GENOMIC DNA]</scope>
</reference>
<dbReference type="InterPro" id="IPR044136">
    <property type="entry name" value="Lys-tRNA-ligase_II_N"/>
</dbReference>
<accession>A0A1F6VSC1</accession>
<evidence type="ECO:0000259" key="9">
    <source>
        <dbReference type="PROSITE" id="PS50862"/>
    </source>
</evidence>
<dbReference type="InterPro" id="IPR045864">
    <property type="entry name" value="aa-tRNA-synth_II/BPL/LPL"/>
</dbReference>
<name>A0A1F6VSC1_9BACT</name>
<evidence type="ECO:0000256" key="1">
    <source>
        <dbReference type="ARBA" id="ARBA00013166"/>
    </source>
</evidence>
<evidence type="ECO:0000256" key="8">
    <source>
        <dbReference type="RuleBase" id="RU000336"/>
    </source>
</evidence>
<dbReference type="GO" id="GO:0046872">
    <property type="term" value="F:metal ion binding"/>
    <property type="evidence" value="ECO:0007669"/>
    <property type="project" value="UniProtKB-KW"/>
</dbReference>
<keyword evidence="4" id="KW-0547">Nucleotide-binding</keyword>
<dbReference type="GO" id="GO:0005524">
    <property type="term" value="F:ATP binding"/>
    <property type="evidence" value="ECO:0007669"/>
    <property type="project" value="UniProtKB-KW"/>
</dbReference>
<comment type="cofactor">
    <cofactor evidence="8">
        <name>Mg(2+)</name>
        <dbReference type="ChEBI" id="CHEBI:18420"/>
    </cofactor>
    <text evidence="8">Binds 3 Mg(2+) ions per subunit.</text>
</comment>
<dbReference type="PANTHER" id="PTHR42918">
    <property type="entry name" value="LYSYL-TRNA SYNTHETASE"/>
    <property type="match status" value="1"/>
</dbReference>
<evidence type="ECO:0000256" key="5">
    <source>
        <dbReference type="ARBA" id="ARBA00022840"/>
    </source>
</evidence>
<dbReference type="InterPro" id="IPR004365">
    <property type="entry name" value="NA-bd_OB_tRNA"/>
</dbReference>
<dbReference type="PROSITE" id="PS50862">
    <property type="entry name" value="AA_TRNA_LIGASE_II"/>
    <property type="match status" value="1"/>
</dbReference>
<evidence type="ECO:0000256" key="4">
    <source>
        <dbReference type="ARBA" id="ARBA00022741"/>
    </source>
</evidence>
<evidence type="ECO:0000256" key="3">
    <source>
        <dbReference type="ARBA" id="ARBA00022723"/>
    </source>
</evidence>
<dbReference type="Proteomes" id="UP000179686">
    <property type="component" value="Unassembled WGS sequence"/>
</dbReference>
<dbReference type="InterPro" id="IPR002313">
    <property type="entry name" value="Lys-tRNA-ligase_II"/>
</dbReference>
<dbReference type="Pfam" id="PF00152">
    <property type="entry name" value="tRNA-synt_2"/>
    <property type="match status" value="1"/>
</dbReference>
<dbReference type="EMBL" id="MFUC01000004">
    <property type="protein sequence ID" value="OGI72567.1"/>
    <property type="molecule type" value="Genomic_DNA"/>
</dbReference>
<dbReference type="NCBIfam" id="NF001756">
    <property type="entry name" value="PRK00484.1"/>
    <property type="match status" value="1"/>
</dbReference>
<comment type="caution">
    <text evidence="10">The sequence shown here is derived from an EMBL/GenBank/DDBJ whole genome shotgun (WGS) entry which is preliminary data.</text>
</comment>
<feature type="domain" description="Aminoacyl-transfer RNA synthetases class-II family profile" evidence="9">
    <location>
        <begin position="169"/>
        <end position="488"/>
    </location>
</feature>
<dbReference type="GO" id="GO:0005829">
    <property type="term" value="C:cytosol"/>
    <property type="evidence" value="ECO:0007669"/>
    <property type="project" value="TreeGrafter"/>
</dbReference>
<dbReference type="InterPro" id="IPR006195">
    <property type="entry name" value="aa-tRNA-synth_II"/>
</dbReference>
<keyword evidence="6" id="KW-0030">Aminoacyl-tRNA synthetase</keyword>
<dbReference type="CDD" id="cd04322">
    <property type="entry name" value="LysRS_N"/>
    <property type="match status" value="1"/>
</dbReference>
<proteinExistence type="predicted"/>
<gene>
    <name evidence="10" type="ORF">A3J61_01200</name>
</gene>
<dbReference type="Pfam" id="PF01336">
    <property type="entry name" value="tRNA_anti-codon"/>
    <property type="match status" value="1"/>
</dbReference>
<dbReference type="EC" id="6.1.1.6" evidence="1 8"/>
<dbReference type="SUPFAM" id="SSF50249">
    <property type="entry name" value="Nucleic acid-binding proteins"/>
    <property type="match status" value="1"/>
</dbReference>
<dbReference type="Gene3D" id="3.30.930.10">
    <property type="entry name" value="Bira Bifunctional Protein, Domain 2"/>
    <property type="match status" value="1"/>
</dbReference>
<dbReference type="GO" id="GO:0004824">
    <property type="term" value="F:lysine-tRNA ligase activity"/>
    <property type="evidence" value="ECO:0007669"/>
    <property type="project" value="UniProtKB-EC"/>
</dbReference>
<keyword evidence="3 8" id="KW-0479">Metal-binding</keyword>